<dbReference type="RefSeq" id="WP_211531211.1">
    <property type="nucleotide sequence ID" value="NZ_JWHL01000013.1"/>
</dbReference>
<reference evidence="3" key="1">
    <citation type="submission" date="2014-12" db="EMBL/GenBank/DDBJ databases">
        <authorList>
            <person name="Huang H.-H."/>
            <person name="Chen S.-C."/>
            <person name="Lai M.-C."/>
        </authorList>
    </citation>
    <scope>NUCLEOTIDE SEQUENCE</scope>
    <source>
        <strain evidence="3">K1F9705b</strain>
    </source>
</reference>
<evidence type="ECO:0000313" key="4">
    <source>
        <dbReference type="Proteomes" id="UP000730161"/>
    </source>
</evidence>
<feature type="transmembrane region" description="Helical" evidence="2">
    <location>
        <begin position="549"/>
        <end position="574"/>
    </location>
</feature>
<feature type="region of interest" description="Disordered" evidence="1">
    <location>
        <begin position="427"/>
        <end position="480"/>
    </location>
</feature>
<keyword evidence="2" id="KW-0812">Transmembrane</keyword>
<evidence type="ECO:0008006" key="5">
    <source>
        <dbReference type="Google" id="ProtNLM"/>
    </source>
</evidence>
<evidence type="ECO:0000256" key="1">
    <source>
        <dbReference type="SAM" id="MobiDB-lite"/>
    </source>
</evidence>
<proteinExistence type="predicted"/>
<gene>
    <name evidence="3" type="ORF">RJ53_08370</name>
</gene>
<accession>A0A8J8B5X4</accession>
<protein>
    <recommendedName>
        <fullName evidence="5">Yip1 domain-containing protein</fullName>
    </recommendedName>
</protein>
<feature type="transmembrane region" description="Helical" evidence="2">
    <location>
        <begin position="594"/>
        <end position="620"/>
    </location>
</feature>
<feature type="transmembrane region" description="Helical" evidence="2">
    <location>
        <begin position="641"/>
        <end position="667"/>
    </location>
</feature>
<evidence type="ECO:0000256" key="2">
    <source>
        <dbReference type="SAM" id="Phobius"/>
    </source>
</evidence>
<dbReference type="AlphaFoldDB" id="A0A8J8B5X4"/>
<sequence length="701" mass="76369">MTKPGASSSSPDNREFKGILIKKEAFTAILTGDKVILSPESGVGTRREFHRSSLFDAVPELNPDGLPSIALAINAGGIVRRMIVAFPEWAGGISSRDRFGEMLHLMMQGGCTPPQVAGSTVRIKGSEYKLEILEDGITITPASGGGAPRIYQRSAIVGCRREEGELPSLLLRIHAGGAVREMILSFPEGAVARDQADTMIRQLLPVAKAQKREKELVYIDSIPGVVIKGQTFTIGIADAGIRITPGSGEGAEREFLRSDLFDIVSEFTPDGEYSAVLAIMTGTGVRRMNITFPAGMADRDRAVRYVKEIIDGVPQTAPTDHTKREKRASEKEYPICQRSGLMTPEGRRGLLLTSQRLIIYEGDEQNVAIIREHPRRSILDASPCIDSSGEQSILISFIGKEKEIGQHHLTFGEGEERDAWIVLLTSDETPPPLIEEEEPEITPLEENSGENRQEEETDEDPEYSPPDNESGKPPSPERCPVCNTILTPESPWCDICGIRLSSEGDWRESGEESPCIGISPPREFGRFLTFLIAPSGAGQFIDDPLYKPFLVFISAVLLCIFSNLLAIATVFRYFNIDPSLYPVLTELTTEPGAAAFFILNILLITALLVLVTSIIAYLITGRIEGGFGKIFRITLYAILPFGIAGLIPVIGILLAACWSIIIISIALRSTFDFSGPASLFPPTLSYSVLLTLIVLLPGGLL</sequence>
<evidence type="ECO:0000313" key="3">
    <source>
        <dbReference type="EMBL" id="MBR1369504.1"/>
    </source>
</evidence>
<name>A0A8J8B5X4_9EURY</name>
<keyword evidence="2" id="KW-1133">Transmembrane helix</keyword>
<feature type="transmembrane region" description="Helical" evidence="2">
    <location>
        <begin position="679"/>
        <end position="700"/>
    </location>
</feature>
<organism evidence="3 4">
    <name type="scientific">Methanocalculus chunghsingensis</name>
    <dbReference type="NCBI Taxonomy" id="156457"/>
    <lineage>
        <taxon>Archaea</taxon>
        <taxon>Methanobacteriati</taxon>
        <taxon>Methanobacteriota</taxon>
        <taxon>Stenosarchaea group</taxon>
        <taxon>Methanomicrobia</taxon>
        <taxon>Methanomicrobiales</taxon>
        <taxon>Methanocalculaceae</taxon>
        <taxon>Methanocalculus</taxon>
    </lineage>
</organism>
<dbReference type="EMBL" id="JWHL01000013">
    <property type="protein sequence ID" value="MBR1369504.1"/>
    <property type="molecule type" value="Genomic_DNA"/>
</dbReference>
<dbReference type="Proteomes" id="UP000730161">
    <property type="component" value="Unassembled WGS sequence"/>
</dbReference>
<keyword evidence="2" id="KW-0472">Membrane</keyword>
<keyword evidence="4" id="KW-1185">Reference proteome</keyword>
<comment type="caution">
    <text evidence="3">The sequence shown here is derived from an EMBL/GenBank/DDBJ whole genome shotgun (WGS) entry which is preliminary data.</text>
</comment>